<gene>
    <name evidence="1" type="ORF">SDC9_60322</name>
</gene>
<dbReference type="AlphaFoldDB" id="A0A644XCQ8"/>
<name>A0A644XCQ8_9ZZZZ</name>
<comment type="caution">
    <text evidence="1">The sequence shown here is derived from an EMBL/GenBank/DDBJ whole genome shotgun (WGS) entry which is preliminary data.</text>
</comment>
<accession>A0A644XCQ8</accession>
<evidence type="ECO:0000313" key="1">
    <source>
        <dbReference type="EMBL" id="MPM13962.1"/>
    </source>
</evidence>
<organism evidence="1">
    <name type="scientific">bioreactor metagenome</name>
    <dbReference type="NCBI Taxonomy" id="1076179"/>
    <lineage>
        <taxon>unclassified sequences</taxon>
        <taxon>metagenomes</taxon>
        <taxon>ecological metagenomes</taxon>
    </lineage>
</organism>
<sequence>MMLTRTAEPYVGRPWPVTPFSLILAIDFENASFSIAASFTLTLPVPLTTMALRFLEPITAPTPDLPAARPLSFIMPDIFERFSPAGPIVATRTFSP</sequence>
<proteinExistence type="predicted"/>
<dbReference type="EMBL" id="VSSQ01002201">
    <property type="protein sequence ID" value="MPM13962.1"/>
    <property type="molecule type" value="Genomic_DNA"/>
</dbReference>
<protein>
    <submittedName>
        <fullName evidence="1">Uncharacterized protein</fullName>
    </submittedName>
</protein>
<reference evidence="1" key="1">
    <citation type="submission" date="2019-08" db="EMBL/GenBank/DDBJ databases">
        <authorList>
            <person name="Kucharzyk K."/>
            <person name="Murdoch R.W."/>
            <person name="Higgins S."/>
            <person name="Loffler F."/>
        </authorList>
    </citation>
    <scope>NUCLEOTIDE SEQUENCE</scope>
</reference>